<reference evidence="2" key="1">
    <citation type="submission" date="2021-05" db="EMBL/GenBank/DDBJ databases">
        <authorList>
            <person name="Alioto T."/>
            <person name="Alioto T."/>
            <person name="Gomez Garrido J."/>
        </authorList>
    </citation>
    <scope>NUCLEOTIDE SEQUENCE</scope>
</reference>
<dbReference type="EMBL" id="HBUE01305606">
    <property type="protein sequence ID" value="CAG6580746.1"/>
    <property type="molecule type" value="Transcribed_RNA"/>
</dbReference>
<dbReference type="EMBL" id="HBUE01132122">
    <property type="protein sequence ID" value="CAG6496988.1"/>
    <property type="molecule type" value="Transcribed_RNA"/>
</dbReference>
<feature type="compositionally biased region" description="Basic residues" evidence="1">
    <location>
        <begin position="22"/>
        <end position="34"/>
    </location>
</feature>
<dbReference type="EMBL" id="HBUE01132108">
    <property type="protein sequence ID" value="CAG6496963.1"/>
    <property type="molecule type" value="Transcribed_RNA"/>
</dbReference>
<dbReference type="EMBL" id="HBUE01199455">
    <property type="protein sequence ID" value="CAG6528968.1"/>
    <property type="molecule type" value="Transcribed_RNA"/>
</dbReference>
<feature type="region of interest" description="Disordered" evidence="1">
    <location>
        <begin position="104"/>
        <end position="148"/>
    </location>
</feature>
<dbReference type="EMBL" id="HBUE01305607">
    <property type="protein sequence ID" value="CAG6580749.1"/>
    <property type="molecule type" value="Transcribed_RNA"/>
</dbReference>
<dbReference type="EMBL" id="HBUE01305609">
    <property type="protein sequence ID" value="CAG6580751.1"/>
    <property type="molecule type" value="Transcribed_RNA"/>
</dbReference>
<accession>A0A8D8MHS2</accession>
<name>A0A8D8MHS2_CULPI</name>
<dbReference type="EMBL" id="HBUE01132109">
    <property type="protein sequence ID" value="CAG6496965.1"/>
    <property type="molecule type" value="Transcribed_RNA"/>
</dbReference>
<evidence type="ECO:0000313" key="2">
    <source>
        <dbReference type="EMBL" id="CAG6528968.1"/>
    </source>
</evidence>
<sequence length="148" mass="15932">MDERQLDDRLTTLAKSQNVQLRQRHQPHQHRRQPSGHVKGLADDTRLCAVHRRGRPGVDGVPVFAAAEPVVQPVRGRPVRADVQGAGPESVLAGRLGAEHDILQGFEGGRPDEAAAEQLVGHAGARPHPPAVAQRAAGRHDAPQRAKV</sequence>
<organism evidence="2">
    <name type="scientific">Culex pipiens</name>
    <name type="common">House mosquito</name>
    <dbReference type="NCBI Taxonomy" id="7175"/>
    <lineage>
        <taxon>Eukaryota</taxon>
        <taxon>Metazoa</taxon>
        <taxon>Ecdysozoa</taxon>
        <taxon>Arthropoda</taxon>
        <taxon>Hexapoda</taxon>
        <taxon>Insecta</taxon>
        <taxon>Pterygota</taxon>
        <taxon>Neoptera</taxon>
        <taxon>Endopterygota</taxon>
        <taxon>Diptera</taxon>
        <taxon>Nematocera</taxon>
        <taxon>Culicoidea</taxon>
        <taxon>Culicidae</taxon>
        <taxon>Culicinae</taxon>
        <taxon>Culicini</taxon>
        <taxon>Culex</taxon>
        <taxon>Culex</taxon>
    </lineage>
</organism>
<dbReference type="EMBL" id="HBUE01132119">
    <property type="protein sequence ID" value="CAG6496981.1"/>
    <property type="molecule type" value="Transcribed_RNA"/>
</dbReference>
<dbReference type="EMBL" id="HBUE01132121">
    <property type="protein sequence ID" value="CAG6496986.1"/>
    <property type="molecule type" value="Transcribed_RNA"/>
</dbReference>
<proteinExistence type="predicted"/>
<feature type="region of interest" description="Disordered" evidence="1">
    <location>
        <begin position="1"/>
        <end position="41"/>
    </location>
</feature>
<dbReference type="AlphaFoldDB" id="A0A8D8MHS2"/>
<feature type="compositionally biased region" description="Basic and acidic residues" evidence="1">
    <location>
        <begin position="1"/>
        <end position="10"/>
    </location>
</feature>
<feature type="compositionally biased region" description="Basic and acidic residues" evidence="1">
    <location>
        <begin position="138"/>
        <end position="148"/>
    </location>
</feature>
<evidence type="ECO:0000256" key="1">
    <source>
        <dbReference type="SAM" id="MobiDB-lite"/>
    </source>
</evidence>
<protein>
    <submittedName>
        <fullName evidence="2">(northern house mosquito) hypothetical protein</fullName>
    </submittedName>
</protein>
<dbReference type="EMBL" id="HBUE01199454">
    <property type="protein sequence ID" value="CAG6528965.1"/>
    <property type="molecule type" value="Transcribed_RNA"/>
</dbReference>
<dbReference type="EMBL" id="HBUE01199457">
    <property type="protein sequence ID" value="CAG6528970.1"/>
    <property type="molecule type" value="Transcribed_RNA"/>
</dbReference>
<dbReference type="EMBL" id="HBUE01132113">
    <property type="protein sequence ID" value="CAG6496971.1"/>
    <property type="molecule type" value="Transcribed_RNA"/>
</dbReference>